<dbReference type="Proteomes" id="UP000035050">
    <property type="component" value="Plasmid pPO70-2"/>
</dbReference>
<proteinExistence type="predicted"/>
<name>A0A192B0X0_9BURK</name>
<dbReference type="EMBL" id="CP011519">
    <property type="protein sequence ID" value="ANJ86810.1"/>
    <property type="molecule type" value="Genomic_DNA"/>
</dbReference>
<accession>A0A192B0X0</accession>
<evidence type="ECO:0000313" key="2">
    <source>
        <dbReference type="Proteomes" id="UP000035050"/>
    </source>
</evidence>
<dbReference type="KEGG" id="pox:MB84_31570"/>
<reference evidence="1" key="1">
    <citation type="submission" date="2016-06" db="EMBL/GenBank/DDBJ databases">
        <title>Pandoraea oxalativorans DSM 23570 Genome Sequencing.</title>
        <authorList>
            <person name="Ee R."/>
            <person name="Lim Y.-L."/>
            <person name="Yong D."/>
            <person name="Yin W.-F."/>
            <person name="Chan K.-G."/>
        </authorList>
    </citation>
    <scope>NUCLEOTIDE SEQUENCE</scope>
    <source>
        <strain evidence="1">DSM 23570</strain>
        <plasmid evidence="1">pPO70-2</plasmid>
    </source>
</reference>
<protein>
    <submittedName>
        <fullName evidence="1">Uncharacterized protein</fullName>
    </submittedName>
</protein>
<sequence>MKTQGAQTLEVMRELAWLSLLQRGRGKILSYSTVCHIGIPYLKTLSRLGLNVRGRGGWRSVLGGDACSGFDDGFYEPQQDRGTGGQVQIGAAKQAMRDVAALGRTLNQADRFEISETAIEGPFGLHGARAQQFSPREDRAVRLLGVHRTGEGGEDGARPRGDAVEATGTVHCTQDKPRQISGIGLEGDVFFGGIPDPLASNGMLRDTHSQSLHS</sequence>
<keyword evidence="2" id="KW-1185">Reference proteome</keyword>
<geneLocation type="plasmid" evidence="1 2">
    <name>pPO70-2</name>
</geneLocation>
<organism evidence="1 2">
    <name type="scientific">Pandoraea oxalativorans</name>
    <dbReference type="NCBI Taxonomy" id="573737"/>
    <lineage>
        <taxon>Bacteria</taxon>
        <taxon>Pseudomonadati</taxon>
        <taxon>Pseudomonadota</taxon>
        <taxon>Betaproteobacteria</taxon>
        <taxon>Burkholderiales</taxon>
        <taxon>Burkholderiaceae</taxon>
        <taxon>Pandoraea</taxon>
    </lineage>
</organism>
<evidence type="ECO:0000313" key="1">
    <source>
        <dbReference type="EMBL" id="ANJ86810.1"/>
    </source>
</evidence>
<gene>
    <name evidence="1" type="ORF">MB84_31570</name>
</gene>
<keyword evidence="1" id="KW-0614">Plasmid</keyword>
<dbReference type="AlphaFoldDB" id="A0A192B0X0"/>